<dbReference type="SUPFAM" id="SSF53474">
    <property type="entry name" value="alpha/beta-Hydrolases"/>
    <property type="match status" value="1"/>
</dbReference>
<name>A0ABT7K3C8_9HYPH</name>
<dbReference type="Gene3D" id="3.40.50.1820">
    <property type="entry name" value="alpha/beta hydrolase"/>
    <property type="match status" value="1"/>
</dbReference>
<evidence type="ECO:0000313" key="2">
    <source>
        <dbReference type="Proteomes" id="UP001172645"/>
    </source>
</evidence>
<dbReference type="Proteomes" id="UP001172645">
    <property type="component" value="Unassembled WGS sequence"/>
</dbReference>
<comment type="caution">
    <text evidence="1">The sequence shown here is derived from an EMBL/GenBank/DDBJ whole genome shotgun (WGS) entry which is preliminary data.</text>
</comment>
<proteinExistence type="predicted"/>
<gene>
    <name evidence="1" type="ORF">PY649_29870</name>
</gene>
<reference evidence="1" key="1">
    <citation type="submission" date="2023-06" db="EMBL/GenBank/DDBJ databases">
        <title>Phylogenetic Diversity of Rhizobium strains.</title>
        <authorList>
            <person name="Moura F.T."/>
            <person name="Helene L.C.F."/>
            <person name="Hungria M."/>
        </authorList>
    </citation>
    <scope>NUCLEOTIDE SEQUENCE</scope>
    <source>
        <strain evidence="1">CCGE526</strain>
    </source>
</reference>
<dbReference type="EMBL" id="JARFYM010000038">
    <property type="protein sequence ID" value="MDL2403107.1"/>
    <property type="molecule type" value="Genomic_DNA"/>
</dbReference>
<sequence length="387" mass="42509">MIRETIEAGAKRIMIQTVYFATNRQPLLDPSDPQQKRIIGFGSELGPTSGIDVRYGSAKIEVNLSKKTNVLVTGSLVVANQHLLFTEGQSPILGSDTIFDAIRASMKADNKPTIAFIHGFSNSFVDSIERGGWLSAFCGIDVNMFVFSWPSIISLLPTPTPFGDYTHDRKTAAASGLAVARTLRRLSDFVDKLDQEDRCDQSIHLICHSMGNYVFRNGLQALMTLPEPASSALSAVNAMTSLDGPSPSLRRYFDKVILAAADEDADAFDDPTKLKFLPRICRSVTVYYSEKDWILGTLSRGTKFNGPRLGSDGPDNMSTISDKVSAVDVSDVLEASEPENHQYYRVFPQVRDDIKAVLKGTPPDKIANRQAISQARWKIVKKAGKIA</sequence>
<dbReference type="InterPro" id="IPR010297">
    <property type="entry name" value="DUF900_hydrolase"/>
</dbReference>
<keyword evidence="2" id="KW-1185">Reference proteome</keyword>
<dbReference type="RefSeq" id="WP_285872525.1">
    <property type="nucleotide sequence ID" value="NZ_JARFYM010000038.1"/>
</dbReference>
<organism evidence="1 2">
    <name type="scientific">Rhizobium mayense</name>
    <dbReference type="NCBI Taxonomy" id="1312184"/>
    <lineage>
        <taxon>Bacteria</taxon>
        <taxon>Pseudomonadati</taxon>
        <taxon>Pseudomonadota</taxon>
        <taxon>Alphaproteobacteria</taxon>
        <taxon>Hyphomicrobiales</taxon>
        <taxon>Rhizobiaceae</taxon>
        <taxon>Rhizobium/Agrobacterium group</taxon>
        <taxon>Rhizobium</taxon>
    </lineage>
</organism>
<keyword evidence="1" id="KW-0378">Hydrolase</keyword>
<dbReference type="Pfam" id="PF05990">
    <property type="entry name" value="DUF900"/>
    <property type="match status" value="1"/>
</dbReference>
<accession>A0ABT7K3C8</accession>
<protein>
    <submittedName>
        <fullName evidence="1">Alpha/beta hydrolase</fullName>
    </submittedName>
</protein>
<dbReference type="PANTHER" id="PTHR36513:SF1">
    <property type="entry name" value="TRANSMEMBRANE PROTEIN"/>
    <property type="match status" value="1"/>
</dbReference>
<dbReference type="GO" id="GO:0016787">
    <property type="term" value="F:hydrolase activity"/>
    <property type="evidence" value="ECO:0007669"/>
    <property type="project" value="UniProtKB-KW"/>
</dbReference>
<evidence type="ECO:0000313" key="1">
    <source>
        <dbReference type="EMBL" id="MDL2403107.1"/>
    </source>
</evidence>
<dbReference type="PANTHER" id="PTHR36513">
    <property type="entry name" value="ABC TRANSMEMBRANE TYPE-1 DOMAIN-CONTAINING PROTEIN"/>
    <property type="match status" value="1"/>
</dbReference>
<dbReference type="InterPro" id="IPR029058">
    <property type="entry name" value="AB_hydrolase_fold"/>
</dbReference>